<gene>
    <name evidence="3" type="ORF">ENW11_08415</name>
</gene>
<evidence type="ECO:0000313" key="3">
    <source>
        <dbReference type="EMBL" id="HGY39812.1"/>
    </source>
</evidence>
<protein>
    <submittedName>
        <fullName evidence="3">DUF3084 domain-containing protein</fullName>
    </submittedName>
</protein>
<dbReference type="EMBL" id="DTIY01000062">
    <property type="protein sequence ID" value="HGY39812.1"/>
    <property type="molecule type" value="Genomic_DNA"/>
</dbReference>
<evidence type="ECO:0000256" key="2">
    <source>
        <dbReference type="SAM" id="Phobius"/>
    </source>
</evidence>
<organism evidence="3">
    <name type="scientific">Candidatus Caldatribacterium saccharofermentans</name>
    <dbReference type="NCBI Taxonomy" id="1454753"/>
    <lineage>
        <taxon>Bacteria</taxon>
        <taxon>Pseudomonadati</taxon>
        <taxon>Atribacterota</taxon>
        <taxon>Atribacteria</taxon>
        <taxon>Atribacterales</taxon>
        <taxon>Candidatus Caldatribacteriaceae</taxon>
        <taxon>Candidatus Caldatribacterium</taxon>
    </lineage>
</organism>
<keyword evidence="2" id="KW-0812">Transmembrane</keyword>
<comment type="caution">
    <text evidence="3">The sequence shown here is derived from an EMBL/GenBank/DDBJ whole genome shotgun (WGS) entry which is preliminary data.</text>
</comment>
<dbReference type="Gene3D" id="1.10.287.1490">
    <property type="match status" value="1"/>
</dbReference>
<feature type="coiled-coil region" evidence="1">
    <location>
        <begin position="72"/>
        <end position="169"/>
    </location>
</feature>
<evidence type="ECO:0000256" key="1">
    <source>
        <dbReference type="SAM" id="Coils"/>
    </source>
</evidence>
<dbReference type="SUPFAM" id="SSF46579">
    <property type="entry name" value="Prefoldin"/>
    <property type="match status" value="1"/>
</dbReference>
<keyword evidence="1" id="KW-0175">Coiled coil</keyword>
<accession>A0A7V4WLV7</accession>
<reference evidence="3" key="1">
    <citation type="journal article" date="2020" name="mSystems">
        <title>Genome- and Community-Level Interaction Insights into Carbon Utilization and Element Cycling Functions of Hydrothermarchaeota in Hydrothermal Sediment.</title>
        <authorList>
            <person name="Zhou Z."/>
            <person name="Liu Y."/>
            <person name="Xu W."/>
            <person name="Pan J."/>
            <person name="Luo Z.H."/>
            <person name="Li M."/>
        </authorList>
    </citation>
    <scope>NUCLEOTIDE SEQUENCE [LARGE SCALE GENOMIC DNA]</scope>
    <source>
        <strain evidence="3">SpSt-82</strain>
    </source>
</reference>
<proteinExistence type="predicted"/>
<dbReference type="Pfam" id="PF11283">
    <property type="entry name" value="DUF3084"/>
    <property type="match status" value="1"/>
</dbReference>
<keyword evidence="2" id="KW-1133">Transmembrane helix</keyword>
<keyword evidence="2" id="KW-0472">Membrane</keyword>
<name>A0A7V4WLV7_9BACT</name>
<sequence length="392" mass="43435">MGTGGFLLVLVLLLLSGVIAYVGDFLGRRIGKRKLSVLALRPRYTAILVSVLTGILISTVTLAILSLASKDVRTALFGMEELKAQLESLNREVLERNAQLEHMQKTLKMYEGQVAVLSEKEKELSISKASLEEQVKSLSQSVAELEEQRKTLQDEIQSLQMELTRLRANLLAVRQGEIVFRDEEEILRVVAPPGMTQKEAENFLLALIQRATIVAQARGAGQDREGRGVVFVQEMNFREAVQRLSGATQEHVVRLVAALNTLRGEPVVARFVIDENRKIFAQGEVILRKRIALERGKTSPDLVLAEVLRDLNVLGVEKGVLPQEGKVGVISAVNLSEIRQELEEREGTVVLEAVAEGDIFVAGPMRVFLRLKEEIPEGKTSQSNERRCADDA</sequence>
<dbReference type="AlphaFoldDB" id="A0A7V4WLV7"/>
<feature type="transmembrane region" description="Helical" evidence="2">
    <location>
        <begin position="44"/>
        <end position="68"/>
    </location>
</feature>
<dbReference type="InterPro" id="IPR021435">
    <property type="entry name" value="DUF3084"/>
</dbReference>